<gene>
    <name evidence="1" type="ORF">BCR44DRAFT_1425395</name>
</gene>
<dbReference type="AlphaFoldDB" id="A0A1Y2I3T0"/>
<comment type="caution">
    <text evidence="1">The sequence shown here is derived from an EMBL/GenBank/DDBJ whole genome shotgun (WGS) entry which is preliminary data.</text>
</comment>
<evidence type="ECO:0000313" key="2">
    <source>
        <dbReference type="Proteomes" id="UP000193411"/>
    </source>
</evidence>
<accession>A0A1Y2I3T0</accession>
<dbReference type="Proteomes" id="UP000193411">
    <property type="component" value="Unassembled WGS sequence"/>
</dbReference>
<proteinExistence type="predicted"/>
<evidence type="ECO:0000313" key="1">
    <source>
        <dbReference type="EMBL" id="ORZ40623.1"/>
    </source>
</evidence>
<name>A0A1Y2I3T0_9FUNG</name>
<sequence>MLEQGMSLKLTLALGYRAYCWALAGEKRQVPANGLECEEFGLTAQGQPAWGTLTPTELMCLNPTGGQLASFAMQKCGCRLLIRAAGHQALSWRLVGSWKEER</sequence>
<keyword evidence="2" id="KW-1185">Reference proteome</keyword>
<reference evidence="1 2" key="1">
    <citation type="submission" date="2016-07" db="EMBL/GenBank/DDBJ databases">
        <title>Pervasive Adenine N6-methylation of Active Genes in Fungi.</title>
        <authorList>
            <consortium name="DOE Joint Genome Institute"/>
            <person name="Mondo S.J."/>
            <person name="Dannebaum R.O."/>
            <person name="Kuo R.C."/>
            <person name="Labutti K."/>
            <person name="Haridas S."/>
            <person name="Kuo A."/>
            <person name="Salamov A."/>
            <person name="Ahrendt S.R."/>
            <person name="Lipzen A."/>
            <person name="Sullivan W."/>
            <person name="Andreopoulos W.B."/>
            <person name="Clum A."/>
            <person name="Lindquist E."/>
            <person name="Daum C."/>
            <person name="Ramamoorthy G.K."/>
            <person name="Gryganskyi A."/>
            <person name="Culley D."/>
            <person name="Magnuson J.K."/>
            <person name="James T.Y."/>
            <person name="O'Malley M.A."/>
            <person name="Stajich J.E."/>
            <person name="Spatafora J.W."/>
            <person name="Visel A."/>
            <person name="Grigoriev I.V."/>
        </authorList>
    </citation>
    <scope>NUCLEOTIDE SEQUENCE [LARGE SCALE GENOMIC DNA]</scope>
    <source>
        <strain evidence="1 2">PL171</strain>
    </source>
</reference>
<protein>
    <submittedName>
        <fullName evidence="1">Uncharacterized protein</fullName>
    </submittedName>
</protein>
<dbReference type="EMBL" id="MCFL01000003">
    <property type="protein sequence ID" value="ORZ40623.1"/>
    <property type="molecule type" value="Genomic_DNA"/>
</dbReference>
<organism evidence="1 2">
    <name type="scientific">Catenaria anguillulae PL171</name>
    <dbReference type="NCBI Taxonomy" id="765915"/>
    <lineage>
        <taxon>Eukaryota</taxon>
        <taxon>Fungi</taxon>
        <taxon>Fungi incertae sedis</taxon>
        <taxon>Blastocladiomycota</taxon>
        <taxon>Blastocladiomycetes</taxon>
        <taxon>Blastocladiales</taxon>
        <taxon>Catenariaceae</taxon>
        <taxon>Catenaria</taxon>
    </lineage>
</organism>